<dbReference type="SUPFAM" id="SSF47384">
    <property type="entry name" value="Homodimeric domain of signal transducing histidine kinase"/>
    <property type="match status" value="1"/>
</dbReference>
<feature type="modified residue" description="4-aspartylphosphate" evidence="6">
    <location>
        <position position="81"/>
    </location>
</feature>
<dbReference type="InterPro" id="IPR036097">
    <property type="entry name" value="HisK_dim/P_sf"/>
</dbReference>
<dbReference type="CDD" id="cd00082">
    <property type="entry name" value="HisKA"/>
    <property type="match status" value="1"/>
</dbReference>
<dbReference type="Gene3D" id="1.10.287.130">
    <property type="match status" value="1"/>
</dbReference>
<dbReference type="SUPFAM" id="SSF55874">
    <property type="entry name" value="ATPase domain of HSP90 chaperone/DNA topoisomerase II/histidine kinase"/>
    <property type="match status" value="1"/>
</dbReference>
<proteinExistence type="predicted"/>
<dbReference type="SMART" id="SM00388">
    <property type="entry name" value="HisKA"/>
    <property type="match status" value="1"/>
</dbReference>
<evidence type="ECO:0000256" key="6">
    <source>
        <dbReference type="PROSITE-ProRule" id="PRU00169"/>
    </source>
</evidence>
<reference evidence="9 10" key="1">
    <citation type="submission" date="2020-04" db="EMBL/GenBank/DDBJ databases">
        <authorList>
            <person name="Basu S."/>
            <person name="Maruthanayagam V."/>
            <person name="Chakraborty S."/>
            <person name="Pramanik A."/>
            <person name="Mukherjee J."/>
            <person name="Brink B."/>
        </authorList>
    </citation>
    <scope>NUCLEOTIDE SEQUENCE [LARGE SCALE GENOMIC DNA]</scope>
    <source>
        <strain evidence="9 10">AP17</strain>
    </source>
</reference>
<gene>
    <name evidence="9" type="ORF">HCG48_06625</name>
</gene>
<evidence type="ECO:0000259" key="8">
    <source>
        <dbReference type="PROSITE" id="PS50110"/>
    </source>
</evidence>
<evidence type="ECO:0000256" key="4">
    <source>
        <dbReference type="ARBA" id="ARBA00022777"/>
    </source>
</evidence>
<dbReference type="Pfam" id="PF00072">
    <property type="entry name" value="Response_reg"/>
    <property type="match status" value="1"/>
</dbReference>
<dbReference type="InterPro" id="IPR001789">
    <property type="entry name" value="Sig_transdc_resp-reg_receiver"/>
</dbReference>
<dbReference type="Proteomes" id="UP000500857">
    <property type="component" value="Chromosome"/>
</dbReference>
<protein>
    <recommendedName>
        <fullName evidence="2">histidine kinase</fullName>
        <ecNumber evidence="2">2.7.13.3</ecNumber>
    </recommendedName>
</protein>
<dbReference type="SMART" id="SM00448">
    <property type="entry name" value="REC"/>
    <property type="match status" value="1"/>
</dbReference>
<organism evidence="9 10">
    <name type="scientific">Oxynema aestuarii AP17</name>
    <dbReference type="NCBI Taxonomy" id="2064643"/>
    <lineage>
        <taxon>Bacteria</taxon>
        <taxon>Bacillati</taxon>
        <taxon>Cyanobacteriota</taxon>
        <taxon>Cyanophyceae</taxon>
        <taxon>Oscillatoriophycideae</taxon>
        <taxon>Oscillatoriales</taxon>
        <taxon>Oscillatoriaceae</taxon>
        <taxon>Oxynema</taxon>
        <taxon>Oxynema aestuarii</taxon>
    </lineage>
</organism>
<sequence length="483" mass="54870">MNNSVMHTTNTRGIERRSTMTKSTNDRRGIVVLLVDDRPIVAEAVKRLLKYETDIEFHYCQDGAQVIPLAEKIQPTVILLDLLMPDVDGLVLLRFLRAHESTREVPVVMLSTNDDPQKKAEAFSNGANDYLIKLPDRVELVARIRYHSDAYLNLLKRYEVELTRAYNQELERRVEERTRELTETLAHLQETQSQLIQSEKMSSLGQLVAGIAHEVNNPISFIAGNIEHTSEYVQNLLELIELYERHYPEPSQEIRDFQQEIDLSFVREDLEKIVDSMKMGTDRIREIVLNLRTFSRLDESDMKFVDIHEGIESTLLILQHRLKDSSIEIVKNYGDLPLVECYAGQLNQVFMNLLANAIDAVNSIEEEGRSPQIEIETSLNETDDRVSIRISDNGVGIPEEVKNRIFDPFFTTKPVGEGTGLGLSIGYQIVTDKHQGAIECESSPESGTEFTITIPIQQSKLSDLASYRVASTPKNSQVRKAIA</sequence>
<evidence type="ECO:0000256" key="5">
    <source>
        <dbReference type="ARBA" id="ARBA00023012"/>
    </source>
</evidence>
<dbReference type="AlphaFoldDB" id="A0A6H1U471"/>
<evidence type="ECO:0000256" key="3">
    <source>
        <dbReference type="ARBA" id="ARBA00022553"/>
    </source>
</evidence>
<dbReference type="PRINTS" id="PR00344">
    <property type="entry name" value="BCTRLSENSOR"/>
</dbReference>
<dbReference type="EC" id="2.7.13.3" evidence="2"/>
<dbReference type="InterPro" id="IPR003661">
    <property type="entry name" value="HisK_dim/P_dom"/>
</dbReference>
<dbReference type="Pfam" id="PF02518">
    <property type="entry name" value="HATPase_c"/>
    <property type="match status" value="1"/>
</dbReference>
<dbReference type="PANTHER" id="PTHR43065:SF50">
    <property type="entry name" value="HISTIDINE KINASE"/>
    <property type="match status" value="1"/>
</dbReference>
<keyword evidence="4" id="KW-0418">Kinase</keyword>
<dbReference type="InterPro" id="IPR005467">
    <property type="entry name" value="His_kinase_dom"/>
</dbReference>
<dbReference type="EMBL" id="CP051167">
    <property type="protein sequence ID" value="QIZ73631.1"/>
    <property type="molecule type" value="Genomic_DNA"/>
</dbReference>
<dbReference type="PROSITE" id="PS50110">
    <property type="entry name" value="RESPONSE_REGULATORY"/>
    <property type="match status" value="1"/>
</dbReference>
<evidence type="ECO:0000313" key="9">
    <source>
        <dbReference type="EMBL" id="QIZ73631.1"/>
    </source>
</evidence>
<dbReference type="GO" id="GO:0000155">
    <property type="term" value="F:phosphorelay sensor kinase activity"/>
    <property type="evidence" value="ECO:0007669"/>
    <property type="project" value="InterPro"/>
</dbReference>
<evidence type="ECO:0000313" key="10">
    <source>
        <dbReference type="Proteomes" id="UP000500857"/>
    </source>
</evidence>
<comment type="catalytic activity">
    <reaction evidence="1">
        <text>ATP + protein L-histidine = ADP + protein N-phospho-L-histidine.</text>
        <dbReference type="EC" id="2.7.13.3"/>
    </reaction>
</comment>
<feature type="domain" description="Response regulatory" evidence="8">
    <location>
        <begin position="31"/>
        <end position="148"/>
    </location>
</feature>
<keyword evidence="5" id="KW-0902">Two-component regulatory system</keyword>
<keyword evidence="3 6" id="KW-0597">Phosphoprotein</keyword>
<dbReference type="PROSITE" id="PS50109">
    <property type="entry name" value="HIS_KIN"/>
    <property type="match status" value="1"/>
</dbReference>
<keyword evidence="4" id="KW-0808">Transferase</keyword>
<dbReference type="InterPro" id="IPR003594">
    <property type="entry name" value="HATPase_dom"/>
</dbReference>
<dbReference type="InterPro" id="IPR011006">
    <property type="entry name" value="CheY-like_superfamily"/>
</dbReference>
<dbReference type="InterPro" id="IPR036890">
    <property type="entry name" value="HATPase_C_sf"/>
</dbReference>
<dbReference type="Gene3D" id="3.30.565.10">
    <property type="entry name" value="Histidine kinase-like ATPase, C-terminal domain"/>
    <property type="match status" value="1"/>
</dbReference>
<dbReference type="PANTHER" id="PTHR43065">
    <property type="entry name" value="SENSOR HISTIDINE KINASE"/>
    <property type="match status" value="1"/>
</dbReference>
<accession>A0A6H1U471</accession>
<dbReference type="InterPro" id="IPR004358">
    <property type="entry name" value="Sig_transdc_His_kin-like_C"/>
</dbReference>
<dbReference type="SUPFAM" id="SSF52172">
    <property type="entry name" value="CheY-like"/>
    <property type="match status" value="1"/>
</dbReference>
<dbReference type="KEGG" id="oxy:HCG48_06625"/>
<evidence type="ECO:0000256" key="2">
    <source>
        <dbReference type="ARBA" id="ARBA00012438"/>
    </source>
</evidence>
<name>A0A6H1U471_9CYAN</name>
<evidence type="ECO:0000259" key="7">
    <source>
        <dbReference type="PROSITE" id="PS50109"/>
    </source>
</evidence>
<dbReference type="Gene3D" id="3.40.50.2300">
    <property type="match status" value="1"/>
</dbReference>
<evidence type="ECO:0000256" key="1">
    <source>
        <dbReference type="ARBA" id="ARBA00000085"/>
    </source>
</evidence>
<feature type="domain" description="Histidine kinase" evidence="7">
    <location>
        <begin position="210"/>
        <end position="458"/>
    </location>
</feature>
<dbReference type="SMART" id="SM00387">
    <property type="entry name" value="HATPase_c"/>
    <property type="match status" value="1"/>
</dbReference>
<keyword evidence="10" id="KW-1185">Reference proteome</keyword>